<organism evidence="2 3">
    <name type="scientific">Rhizobium rhododendri</name>
    <dbReference type="NCBI Taxonomy" id="2506430"/>
    <lineage>
        <taxon>Bacteria</taxon>
        <taxon>Pseudomonadati</taxon>
        <taxon>Pseudomonadota</taxon>
        <taxon>Alphaproteobacteria</taxon>
        <taxon>Hyphomicrobiales</taxon>
        <taxon>Rhizobiaceae</taxon>
        <taxon>Rhizobium/Agrobacterium group</taxon>
        <taxon>Rhizobium</taxon>
    </lineage>
</organism>
<evidence type="ECO:0000313" key="2">
    <source>
        <dbReference type="EMBL" id="WFS25824.1"/>
    </source>
</evidence>
<sequence>MYAITGITGKVGGALARTLLANGKAVRAIVRDQAKGTSWAALGCDVALAEMGDGKALSAAFAGTEAVFILPPSEFDPEPGYPEAQKVIDSVVAALKTARPKKVLCLSTIGADAKEDNLLSQRTMLENALNELDLPVTFLRPAWFMENALWDLGTARDTGILHSFLQPADKKFPMIATKDIGILAAELIQQDWTGKRVVELEAAQRVSPDDLAQAFAVALNRPVKVEIVNRATWEELFRSQGMKNPTPRIRMLDGFNESWIEFKDSGRLAEKGNTSLQQVVDALVAGDNTDDRA</sequence>
<dbReference type="Gene3D" id="3.40.50.720">
    <property type="entry name" value="NAD(P)-binding Rossmann-like Domain"/>
    <property type="match status" value="1"/>
</dbReference>
<dbReference type="SUPFAM" id="SSF51735">
    <property type="entry name" value="NAD(P)-binding Rossmann-fold domains"/>
    <property type="match status" value="1"/>
</dbReference>
<dbReference type="RefSeq" id="WP_142831600.1">
    <property type="nucleotide sequence ID" value="NZ_CP117268.1"/>
</dbReference>
<dbReference type="InterPro" id="IPR036291">
    <property type="entry name" value="NAD(P)-bd_dom_sf"/>
</dbReference>
<dbReference type="Proteomes" id="UP000318939">
    <property type="component" value="Plasmid unnamed1"/>
</dbReference>
<feature type="domain" description="NmrA-like" evidence="1">
    <location>
        <begin position="3"/>
        <end position="236"/>
    </location>
</feature>
<protein>
    <submittedName>
        <fullName evidence="2">NAD(P)H-binding protein</fullName>
    </submittedName>
</protein>
<name>A0ABY8IQH0_9HYPH</name>
<dbReference type="PANTHER" id="PTHR43162">
    <property type="match status" value="1"/>
</dbReference>
<keyword evidence="3" id="KW-1185">Reference proteome</keyword>
<evidence type="ECO:0000313" key="3">
    <source>
        <dbReference type="Proteomes" id="UP000318939"/>
    </source>
</evidence>
<geneLocation type="plasmid" evidence="2 3">
    <name>unnamed1</name>
</geneLocation>
<keyword evidence="2" id="KW-0614">Plasmid</keyword>
<dbReference type="PANTHER" id="PTHR43162:SF1">
    <property type="entry name" value="PRESTALK A DIFFERENTIATION PROTEIN A"/>
    <property type="match status" value="1"/>
</dbReference>
<dbReference type="Pfam" id="PF05368">
    <property type="entry name" value="NmrA"/>
    <property type="match status" value="1"/>
</dbReference>
<dbReference type="InterPro" id="IPR051604">
    <property type="entry name" value="Ergot_Alk_Oxidoreductase"/>
</dbReference>
<dbReference type="Gene3D" id="3.90.25.10">
    <property type="entry name" value="UDP-galactose 4-epimerase, domain 1"/>
    <property type="match status" value="1"/>
</dbReference>
<accession>A0ABY8IQH0</accession>
<gene>
    <name evidence="2" type="ORF">PR018_19955</name>
</gene>
<dbReference type="EMBL" id="CP117268">
    <property type="protein sequence ID" value="WFS25824.1"/>
    <property type="molecule type" value="Genomic_DNA"/>
</dbReference>
<reference evidence="2 3" key="2">
    <citation type="journal article" date="2023" name="MicrobiologyOpen">
        <title>Genomics of the tumorigenes clade of the family Rhizobiaceae and description of Rhizobium rhododendri sp. nov.</title>
        <authorList>
            <person name="Kuzmanovic N."/>
            <person name="diCenzo G.C."/>
            <person name="Bunk B."/>
            <person name="Sproeer C."/>
            <person name="Fruehling A."/>
            <person name="Neumann-Schaal M."/>
            <person name="Overmann J."/>
            <person name="Smalla K."/>
        </authorList>
    </citation>
    <scope>NUCLEOTIDE SEQUENCE [LARGE SCALE GENOMIC DNA]</scope>
    <source>
        <strain evidence="3">rho-6.2</strain>
        <plasmid evidence="2 3">unnamed1</plasmid>
    </source>
</reference>
<dbReference type="InterPro" id="IPR008030">
    <property type="entry name" value="NmrA-like"/>
</dbReference>
<proteinExistence type="predicted"/>
<evidence type="ECO:0000259" key="1">
    <source>
        <dbReference type="Pfam" id="PF05368"/>
    </source>
</evidence>
<reference evidence="2 3" key="1">
    <citation type="journal article" date="2019" name="Phytopathology">
        <title>A Novel Group of Rhizobium tumorigenes-Like Agrobacteria Associated with Crown Gall Disease of Rhododendron and Blueberry.</title>
        <authorList>
            <person name="Kuzmanovic N."/>
            <person name="Behrens P."/>
            <person name="Idczak E."/>
            <person name="Wagner S."/>
            <person name="Gotz M."/>
            <person name="Sproer C."/>
            <person name="Bunk B."/>
            <person name="Overmann J."/>
            <person name="Smalla K."/>
        </authorList>
    </citation>
    <scope>NUCLEOTIDE SEQUENCE [LARGE SCALE GENOMIC DNA]</scope>
    <source>
        <strain evidence="3">rho-6.2</strain>
    </source>
</reference>